<proteinExistence type="inferred from homology"/>
<dbReference type="InterPro" id="IPR032284">
    <property type="entry name" value="RecQ_Zn-bd"/>
</dbReference>
<dbReference type="AlphaFoldDB" id="E4XP23"/>
<dbReference type="PROSITE" id="PS51192">
    <property type="entry name" value="HELICASE_ATP_BIND_1"/>
    <property type="match status" value="1"/>
</dbReference>
<dbReference type="InterPro" id="IPR027417">
    <property type="entry name" value="P-loop_NTPase"/>
</dbReference>
<feature type="domain" description="Helicase C-terminal" evidence="9">
    <location>
        <begin position="419"/>
        <end position="584"/>
    </location>
</feature>
<dbReference type="InterPro" id="IPR011545">
    <property type="entry name" value="DEAD/DEAH_box_helicase_dom"/>
</dbReference>
<dbReference type="InParanoid" id="E4XP23"/>
<dbReference type="GO" id="GO:0005694">
    <property type="term" value="C:chromosome"/>
    <property type="evidence" value="ECO:0007669"/>
    <property type="project" value="TreeGrafter"/>
</dbReference>
<reference evidence="10" key="1">
    <citation type="journal article" date="2010" name="Science">
        <title>Plasticity of animal genome architecture unmasked by rapid evolution of a pelagic tunicate.</title>
        <authorList>
            <person name="Denoeud F."/>
            <person name="Henriet S."/>
            <person name="Mungpakdee S."/>
            <person name="Aury J.M."/>
            <person name="Da Silva C."/>
            <person name="Brinkmann H."/>
            <person name="Mikhaleva J."/>
            <person name="Olsen L.C."/>
            <person name="Jubin C."/>
            <person name="Canestro C."/>
            <person name="Bouquet J.M."/>
            <person name="Danks G."/>
            <person name="Poulain J."/>
            <person name="Campsteijn C."/>
            <person name="Adamski M."/>
            <person name="Cross I."/>
            <person name="Yadetie F."/>
            <person name="Muffato M."/>
            <person name="Louis A."/>
            <person name="Butcher S."/>
            <person name="Tsagkogeorga G."/>
            <person name="Konrad A."/>
            <person name="Singh S."/>
            <person name="Jensen M.F."/>
            <person name="Cong E.H."/>
            <person name="Eikeseth-Otteraa H."/>
            <person name="Noel B."/>
            <person name="Anthouard V."/>
            <person name="Porcel B.M."/>
            <person name="Kachouri-Lafond R."/>
            <person name="Nishino A."/>
            <person name="Ugolini M."/>
            <person name="Chourrout P."/>
            <person name="Nishida H."/>
            <person name="Aasland R."/>
            <person name="Huzurbazar S."/>
            <person name="Westhof E."/>
            <person name="Delsuc F."/>
            <person name="Lehrach H."/>
            <person name="Reinhardt R."/>
            <person name="Weissenbach J."/>
            <person name="Roy S.W."/>
            <person name="Artiguenave F."/>
            <person name="Postlethwait J.H."/>
            <person name="Manak J.R."/>
            <person name="Thompson E.M."/>
            <person name="Jaillon O."/>
            <person name="Du Pasquier L."/>
            <person name="Boudinot P."/>
            <person name="Liberles D.A."/>
            <person name="Volff J.N."/>
            <person name="Philippe H."/>
            <person name="Lenhard B."/>
            <person name="Roest Crollius H."/>
            <person name="Wincker P."/>
            <person name="Chourrout D."/>
        </authorList>
    </citation>
    <scope>NUCLEOTIDE SEQUENCE [LARGE SCALE GENOMIC DNA]</scope>
</reference>
<dbReference type="GO" id="GO:0009378">
    <property type="term" value="F:four-way junction helicase activity"/>
    <property type="evidence" value="ECO:0007669"/>
    <property type="project" value="TreeGrafter"/>
</dbReference>
<dbReference type="PANTHER" id="PTHR13710:SF120">
    <property type="entry name" value="BIFUNCTIONAL 3'-5' EXONUCLEASE_ATP-DEPENDENT HELICASE WRN"/>
    <property type="match status" value="1"/>
</dbReference>
<feature type="domain" description="Helicase ATP-binding" evidence="8">
    <location>
        <begin position="244"/>
        <end position="412"/>
    </location>
</feature>
<evidence type="ECO:0000256" key="6">
    <source>
        <dbReference type="ARBA" id="ARBA00034617"/>
    </source>
</evidence>
<evidence type="ECO:0000313" key="11">
    <source>
        <dbReference type="Proteomes" id="UP000001307"/>
    </source>
</evidence>
<dbReference type="GO" id="GO:0003676">
    <property type="term" value="F:nucleic acid binding"/>
    <property type="evidence" value="ECO:0007669"/>
    <property type="project" value="InterPro"/>
</dbReference>
<dbReference type="Gene3D" id="1.10.10.10">
    <property type="entry name" value="Winged helix-like DNA-binding domain superfamily/Winged helix DNA-binding domain"/>
    <property type="match status" value="1"/>
</dbReference>
<evidence type="ECO:0000256" key="7">
    <source>
        <dbReference type="RuleBase" id="RU364117"/>
    </source>
</evidence>
<dbReference type="FunFam" id="3.40.50.300:FF:001389">
    <property type="entry name" value="ATP-dependent DNA helicase RecQ"/>
    <property type="match status" value="1"/>
</dbReference>
<keyword evidence="4 7" id="KW-0347">Helicase</keyword>
<dbReference type="InterPro" id="IPR036390">
    <property type="entry name" value="WH_DNA-bd_sf"/>
</dbReference>
<keyword evidence="3 7" id="KW-0378">Hydrolase</keyword>
<dbReference type="PANTHER" id="PTHR13710">
    <property type="entry name" value="DNA HELICASE RECQ FAMILY MEMBER"/>
    <property type="match status" value="1"/>
</dbReference>
<protein>
    <recommendedName>
        <fullName evidence="7">ATP-dependent DNA helicase</fullName>
        <ecNumber evidence="7">5.6.2.4</ecNumber>
    </recommendedName>
</protein>
<evidence type="ECO:0000256" key="2">
    <source>
        <dbReference type="ARBA" id="ARBA00022741"/>
    </source>
</evidence>
<keyword evidence="5 7" id="KW-0067">ATP-binding</keyword>
<evidence type="ECO:0000313" key="10">
    <source>
        <dbReference type="EMBL" id="CBY11611.1"/>
    </source>
</evidence>
<dbReference type="GO" id="GO:0000724">
    <property type="term" value="P:double-strand break repair via homologous recombination"/>
    <property type="evidence" value="ECO:0007669"/>
    <property type="project" value="TreeGrafter"/>
</dbReference>
<accession>E4XP23</accession>
<dbReference type="GO" id="GO:0005737">
    <property type="term" value="C:cytoplasm"/>
    <property type="evidence" value="ECO:0007669"/>
    <property type="project" value="TreeGrafter"/>
</dbReference>
<dbReference type="GO" id="GO:0005634">
    <property type="term" value="C:nucleus"/>
    <property type="evidence" value="ECO:0007669"/>
    <property type="project" value="UniProtKB-SubCell"/>
</dbReference>
<name>E4XP23_OIKDI</name>
<keyword evidence="11" id="KW-1185">Reference proteome</keyword>
<keyword evidence="2 7" id="KW-0547">Nucleotide-binding</keyword>
<organism evidence="10">
    <name type="scientific">Oikopleura dioica</name>
    <name type="common">Tunicate</name>
    <dbReference type="NCBI Taxonomy" id="34765"/>
    <lineage>
        <taxon>Eukaryota</taxon>
        <taxon>Metazoa</taxon>
        <taxon>Chordata</taxon>
        <taxon>Tunicata</taxon>
        <taxon>Appendicularia</taxon>
        <taxon>Copelata</taxon>
        <taxon>Oikopleuridae</taxon>
        <taxon>Oikopleura</taxon>
    </lineage>
</organism>
<dbReference type="InterPro" id="IPR001650">
    <property type="entry name" value="Helicase_C-like"/>
</dbReference>
<dbReference type="SUPFAM" id="SSF52540">
    <property type="entry name" value="P-loop containing nucleoside triphosphate hydrolases"/>
    <property type="match status" value="1"/>
</dbReference>
<dbReference type="InterPro" id="IPR014001">
    <property type="entry name" value="Helicase_ATP-bd"/>
</dbReference>
<evidence type="ECO:0000256" key="5">
    <source>
        <dbReference type="ARBA" id="ARBA00022840"/>
    </source>
</evidence>
<evidence type="ECO:0000259" key="9">
    <source>
        <dbReference type="PROSITE" id="PS51194"/>
    </source>
</evidence>
<dbReference type="NCBIfam" id="TIGR00614">
    <property type="entry name" value="recQ_fam"/>
    <property type="match status" value="1"/>
</dbReference>
<dbReference type="OrthoDB" id="10261556at2759"/>
<dbReference type="Proteomes" id="UP000001307">
    <property type="component" value="Unassembled WGS sequence"/>
</dbReference>
<comment type="subcellular location">
    <subcellularLocation>
        <location evidence="7">Nucleus</location>
    </subcellularLocation>
</comment>
<dbReference type="Pfam" id="PF00271">
    <property type="entry name" value="Helicase_C"/>
    <property type="match status" value="1"/>
</dbReference>
<dbReference type="GO" id="GO:0016887">
    <property type="term" value="F:ATP hydrolysis activity"/>
    <property type="evidence" value="ECO:0007669"/>
    <property type="project" value="RHEA"/>
</dbReference>
<dbReference type="GO" id="GO:0043138">
    <property type="term" value="F:3'-5' DNA helicase activity"/>
    <property type="evidence" value="ECO:0007669"/>
    <property type="project" value="UniProtKB-EC"/>
</dbReference>
<dbReference type="SMART" id="SM00490">
    <property type="entry name" value="HELICc"/>
    <property type="match status" value="1"/>
</dbReference>
<evidence type="ECO:0000256" key="4">
    <source>
        <dbReference type="ARBA" id="ARBA00022806"/>
    </source>
</evidence>
<dbReference type="InterPro" id="IPR004589">
    <property type="entry name" value="DNA_helicase_ATP-dep_RecQ"/>
</dbReference>
<dbReference type="EMBL" id="FN653089">
    <property type="protein sequence ID" value="CBY11611.1"/>
    <property type="molecule type" value="Genomic_DNA"/>
</dbReference>
<gene>
    <name evidence="10" type="ORF">GSOID_T00016783001</name>
</gene>
<comment type="catalytic activity">
    <reaction evidence="6 7">
        <text>Couples ATP hydrolysis with the unwinding of duplex DNA by translocating in the 3'-5' direction.</text>
        <dbReference type="EC" id="5.6.2.4"/>
    </reaction>
</comment>
<dbReference type="SUPFAM" id="SSF46785">
    <property type="entry name" value="Winged helix' DNA-binding domain"/>
    <property type="match status" value="1"/>
</dbReference>
<keyword evidence="7" id="KW-0539">Nucleus</keyword>
<dbReference type="Gene3D" id="3.40.50.300">
    <property type="entry name" value="P-loop containing nucleotide triphosphate hydrolases"/>
    <property type="match status" value="2"/>
</dbReference>
<dbReference type="PROSITE" id="PS51194">
    <property type="entry name" value="HELICASE_CTER"/>
    <property type="match status" value="1"/>
</dbReference>
<dbReference type="InterPro" id="IPR036388">
    <property type="entry name" value="WH-like_DNA-bd_sf"/>
</dbReference>
<dbReference type="EC" id="5.6.2.4" evidence="7"/>
<comment type="similarity">
    <text evidence="1 7">Belongs to the helicase family. RecQ subfamily.</text>
</comment>
<dbReference type="Pfam" id="PF16124">
    <property type="entry name" value="RecQ_Zn_bind"/>
    <property type="match status" value="1"/>
</dbReference>
<comment type="catalytic activity">
    <reaction evidence="7">
        <text>ATP + H2O = ADP + phosphate + H(+)</text>
        <dbReference type="Rhea" id="RHEA:13065"/>
        <dbReference type="ChEBI" id="CHEBI:15377"/>
        <dbReference type="ChEBI" id="CHEBI:15378"/>
        <dbReference type="ChEBI" id="CHEBI:30616"/>
        <dbReference type="ChEBI" id="CHEBI:43474"/>
        <dbReference type="ChEBI" id="CHEBI:456216"/>
    </reaction>
</comment>
<evidence type="ECO:0000256" key="3">
    <source>
        <dbReference type="ARBA" id="ARBA00022801"/>
    </source>
</evidence>
<dbReference type="SMART" id="SM00487">
    <property type="entry name" value="DEXDc"/>
    <property type="match status" value="1"/>
</dbReference>
<evidence type="ECO:0000259" key="8">
    <source>
        <dbReference type="PROSITE" id="PS51192"/>
    </source>
</evidence>
<evidence type="ECO:0000256" key="1">
    <source>
        <dbReference type="ARBA" id="ARBA00005446"/>
    </source>
</evidence>
<sequence>MREMTGFKTPWVETKEQNEIRAQNIREKIKEQEISNTDSNQLLKVRFLAEKENLPFQFEIIGCVKTFCGNIRQNEEAEYSVIAELSDFSGVEEVIIGHTALEHLFGEAIPKTQRKTWSKDNKKRFKEKGQNVNDMMFNFFGRIAIRRLPAKSQQRFEAQAFLELTDTTVPRESSNPPAHFFPDEIDVQVPSTLNFGDPTSELKIITFEASDLPPGDEAPHEHLDFLRENFGHSQFRDNQWRVISSIIYKRTDQLVIMATGHGKSLCFQYPTLWMNAHVICVSPLISLMQDQVDQLNAKGIPACFLGSAQNQKRIVLANIYNRKYKAIYVCPEWIEKNILQLRRIMSKIPVALIAIDEAHCVSEWGHDFRKAYMGLSSLKQLSPNTPVVALTGTATVNMRDEIIKCLDLSNAQTTVGSFDRPNIFIKVKKKTTMFDDLINSDAILPYKSIIIYCRTKQLSEDVATKLAELKNETKSTFYHAGLSTDDRESIQNEFLRGQTKVIVATIAFGMGIDKADVRRVIHYGIPSSLEAYYQEIGRAGRDGKSSDCIVFFNEQDKFIAEHFIKKTSNPKRKEQLIKGFQDVMNLFSTTTCRREFILDYFGEKIDRSRTDFHVCCDICHRLQDDESKAEIFLHCLVELGDRQGVGKIIKMIRGSNDNTMSNRAKISRYHGKGKHKKPDFWKGISAGLEKECFTARISIPTKMVGTVQYKYQAIGISQAGLGLNYMNSSE</sequence>
<dbReference type="GO" id="GO:0005524">
    <property type="term" value="F:ATP binding"/>
    <property type="evidence" value="ECO:0007669"/>
    <property type="project" value="UniProtKB-KW"/>
</dbReference>
<dbReference type="CDD" id="cd18794">
    <property type="entry name" value="SF2_C_RecQ"/>
    <property type="match status" value="1"/>
</dbReference>
<dbReference type="Pfam" id="PF00270">
    <property type="entry name" value="DEAD"/>
    <property type="match status" value="1"/>
</dbReference>